<organism evidence="1 2">
    <name type="scientific">Kaistella daneshvariae</name>
    <dbReference type="NCBI Taxonomy" id="2487074"/>
    <lineage>
        <taxon>Bacteria</taxon>
        <taxon>Pseudomonadati</taxon>
        <taxon>Bacteroidota</taxon>
        <taxon>Flavobacteriia</taxon>
        <taxon>Flavobacteriales</taxon>
        <taxon>Weeksellaceae</taxon>
        <taxon>Chryseobacterium group</taxon>
        <taxon>Kaistella</taxon>
    </lineage>
</organism>
<dbReference type="CDD" id="cd22641">
    <property type="entry name" value="C24-like"/>
    <property type="match status" value="1"/>
</dbReference>
<sequence length="258" mass="28064">MNIIDYNQSGGFPMSTQILEAAQDAYKTFNEYGKLAGELVIISGCETINIDQVADGFVSINGELLPFKSASVSEFVVIVQNSDLRGFEDGSAKPVIYTRYATFGSSPTQFEWAKFRRPQTLLMLEDRLTKLEMAVPIGLVAIWDKPESEIPLGWEEHIELAGRTPVGLAYGDVNFGTLGGNLGAAQVTLSINEIPQLNFGWTGLNGTGYPNASGDSTTAGTVHSYVRQTQNLTKGGGQSHSNIQPSRIVKFIRFKGFL</sequence>
<proteinExistence type="predicted"/>
<dbReference type="RefSeq" id="WP_148041461.1">
    <property type="nucleotide sequence ID" value="NZ_RJUG01000002.1"/>
</dbReference>
<evidence type="ECO:0000313" key="2">
    <source>
        <dbReference type="Proteomes" id="UP000270224"/>
    </source>
</evidence>
<accession>A0A3N0WXU1</accession>
<evidence type="ECO:0000313" key="1">
    <source>
        <dbReference type="EMBL" id="ROI09803.1"/>
    </source>
</evidence>
<reference evidence="2" key="1">
    <citation type="submission" date="2018-11" db="EMBL/GenBank/DDBJ databases">
        <title>Proposal to divide the Flavobacteriaceae and reorganize its genera based on Amino Acid Identity values calculated from whole genome sequences.</title>
        <authorList>
            <person name="Nicholson A.C."/>
            <person name="Gulvik C.A."/>
            <person name="Whitney A.M."/>
            <person name="Humrighouse B.W."/>
            <person name="Bell M."/>
            <person name="Holmens B."/>
            <person name="Steigerwalt A."/>
            <person name="Villarma A."/>
            <person name="Sheth M."/>
            <person name="Batra D."/>
            <person name="Pryor J."/>
            <person name="Bernardet J.-F."/>
            <person name="Hugo C."/>
            <person name="Kampfer P."/>
            <person name="Newman J."/>
            <person name="Mcquiston J.R."/>
        </authorList>
    </citation>
    <scope>NUCLEOTIDE SEQUENCE [LARGE SCALE GENOMIC DNA]</scope>
    <source>
        <strain evidence="2">H3056</strain>
    </source>
</reference>
<dbReference type="OrthoDB" id="9113831at2"/>
<dbReference type="EMBL" id="RJUG01000002">
    <property type="protein sequence ID" value="ROI09803.1"/>
    <property type="molecule type" value="Genomic_DNA"/>
</dbReference>
<protein>
    <submittedName>
        <fullName evidence="1">Uncharacterized protein</fullName>
    </submittedName>
</protein>
<gene>
    <name evidence="1" type="ORF">EGI11_03330</name>
</gene>
<name>A0A3N0WXU1_9FLAO</name>
<comment type="caution">
    <text evidence="1">The sequence shown here is derived from an EMBL/GenBank/DDBJ whole genome shotgun (WGS) entry which is preliminary data.</text>
</comment>
<dbReference type="AlphaFoldDB" id="A0A3N0WXU1"/>
<dbReference type="Proteomes" id="UP000270224">
    <property type="component" value="Unassembled WGS sequence"/>
</dbReference>